<name>A0ABS6NWF0_9PSED</name>
<evidence type="ECO:0000313" key="2">
    <source>
        <dbReference type="EMBL" id="MBV4452533.1"/>
    </source>
</evidence>
<dbReference type="Pfam" id="PF03235">
    <property type="entry name" value="GmrSD_N"/>
    <property type="match status" value="1"/>
</dbReference>
<dbReference type="Proteomes" id="UP001048976">
    <property type="component" value="Unassembled WGS sequence"/>
</dbReference>
<dbReference type="EMBL" id="JAHSTY010000001">
    <property type="protein sequence ID" value="MBV4452533.1"/>
    <property type="molecule type" value="Genomic_DNA"/>
</dbReference>
<sequence length="353" mass="40842">MTSNEKKILARFNQSQSALVLQQSDLSLQSISDMVDSGAIDVSPRYQRRERWGLEKNSGLIESFLLNIPVPPIYLAEDEYGVYSVIDGKQRVTAINKFLRGQFELKELDKFVELEGCKFKDLPDSLSNALRIRPYLRVVTLLRQSDPDLKHEVFLRLNKAGVVLNSQEIRNVAFRGELNNMLFDMSEAQYLRNQLKATPQSKIYSEMIDVQYVLRFFTVREYWKNFHGNMDVAMDSYMQYFHKVSKKQVKALQIIFEQALDFCEAIWGDDGFKKPGGNSRVLQGYYDVQMVCSSLLTEAERDNAMRKPKEVREALVSLLENDENFQDSISQFTSNPRSVEYRIKNFAEALKAL</sequence>
<evidence type="ECO:0000313" key="3">
    <source>
        <dbReference type="Proteomes" id="UP001048976"/>
    </source>
</evidence>
<dbReference type="RefSeq" id="WP_169376175.1">
    <property type="nucleotide sequence ID" value="NZ_JAHSTY010000001.1"/>
</dbReference>
<gene>
    <name evidence="2" type="ORF">KVG91_07955</name>
</gene>
<organism evidence="2 3">
    <name type="scientific">Pseudomonas azadiae</name>
    <dbReference type="NCBI Taxonomy" id="2843612"/>
    <lineage>
        <taxon>Bacteria</taxon>
        <taxon>Pseudomonadati</taxon>
        <taxon>Pseudomonadota</taxon>
        <taxon>Gammaproteobacteria</taxon>
        <taxon>Pseudomonadales</taxon>
        <taxon>Pseudomonadaceae</taxon>
        <taxon>Pseudomonas</taxon>
    </lineage>
</organism>
<keyword evidence="3" id="KW-1185">Reference proteome</keyword>
<evidence type="ECO:0000259" key="1">
    <source>
        <dbReference type="Pfam" id="PF03235"/>
    </source>
</evidence>
<reference evidence="2" key="1">
    <citation type="submission" date="2021-06" db="EMBL/GenBank/DDBJ databases">
        <title>Updating the genus Pseudomonas: Description of 43 new species and partition of the Pseudomonas putida group.</title>
        <authorList>
            <person name="Girard L."/>
            <person name="Lood C."/>
            <person name="Vandamme P."/>
            <person name="Rokni-Zadeh H."/>
            <person name="Van Noort V."/>
            <person name="Hofte M."/>
            <person name="Lavigne R."/>
            <person name="De Mot R."/>
        </authorList>
    </citation>
    <scope>NUCLEOTIDE SEQUENCE</scope>
    <source>
        <strain evidence="2">SWRI103</strain>
    </source>
</reference>
<comment type="caution">
    <text evidence="2">The sequence shown here is derived from an EMBL/GenBank/DDBJ whole genome shotgun (WGS) entry which is preliminary data.</text>
</comment>
<dbReference type="PANTHER" id="PTHR39639:SF1">
    <property type="entry name" value="DUF262 DOMAIN-CONTAINING PROTEIN"/>
    <property type="match status" value="1"/>
</dbReference>
<proteinExistence type="predicted"/>
<accession>A0ABS6NWF0</accession>
<protein>
    <submittedName>
        <fullName evidence="2">DUF262 domain-containing protein</fullName>
    </submittedName>
</protein>
<feature type="domain" description="GmrSD restriction endonucleases N-terminal" evidence="1">
    <location>
        <begin position="31"/>
        <end position="172"/>
    </location>
</feature>
<dbReference type="PANTHER" id="PTHR39639">
    <property type="entry name" value="CHROMOSOME 16, WHOLE GENOME SHOTGUN SEQUENCE"/>
    <property type="match status" value="1"/>
</dbReference>
<dbReference type="InterPro" id="IPR004919">
    <property type="entry name" value="GmrSD_N"/>
</dbReference>